<evidence type="ECO:0000256" key="1">
    <source>
        <dbReference type="SAM" id="MobiDB-lite"/>
    </source>
</evidence>
<evidence type="ECO:0008006" key="5">
    <source>
        <dbReference type="Google" id="ProtNLM"/>
    </source>
</evidence>
<feature type="compositionally biased region" description="Pro residues" evidence="1">
    <location>
        <begin position="129"/>
        <end position="138"/>
    </location>
</feature>
<keyword evidence="2" id="KW-0472">Membrane</keyword>
<dbReference type="EMBL" id="MQWD01000001">
    <property type="protein sequence ID" value="PAP77356.1"/>
    <property type="molecule type" value="Genomic_DNA"/>
</dbReference>
<comment type="caution">
    <text evidence="3">The sequence shown here is derived from an EMBL/GenBank/DDBJ whole genome shotgun (WGS) entry which is preliminary data.</text>
</comment>
<feature type="compositionally biased region" description="Basic and acidic residues" evidence="1">
    <location>
        <begin position="100"/>
        <end position="116"/>
    </location>
</feature>
<dbReference type="AlphaFoldDB" id="A0A271J1G8"/>
<keyword evidence="2" id="KW-1133">Transmembrane helix</keyword>
<protein>
    <recommendedName>
        <fullName evidence="5">TonB C-terminal domain-containing protein</fullName>
    </recommendedName>
</protein>
<feature type="region of interest" description="Disordered" evidence="1">
    <location>
        <begin position="38"/>
        <end position="172"/>
    </location>
</feature>
<organism evidence="3 4">
    <name type="scientific">Rubrivirga marina</name>
    <dbReference type="NCBI Taxonomy" id="1196024"/>
    <lineage>
        <taxon>Bacteria</taxon>
        <taxon>Pseudomonadati</taxon>
        <taxon>Rhodothermota</taxon>
        <taxon>Rhodothermia</taxon>
        <taxon>Rhodothermales</taxon>
        <taxon>Rubricoccaceae</taxon>
        <taxon>Rubrivirga</taxon>
    </lineage>
</organism>
<feature type="compositionally biased region" description="Low complexity" evidence="1">
    <location>
        <begin position="139"/>
        <end position="157"/>
    </location>
</feature>
<sequence>MFSSDDRDGILLSVTVHIVVLFLLAVAISIPPEATDPDYPPQLTEIEFGPAPTVPVQTGPPERAEAGASSEAMTQPEPERPAPPAPTRARVPERQPTPPRPERPLPRPVQSDEARPARPNPPSRATRPEPNPTSPTQPRPTQGTGTSQGDSPTAGNNDGPGTGSGGDAPAEVGFQFGNRTFDCPTPPFGGVEGQVVHRVTFAPNGQYLADRPVTRVAALNSAVSQVISRCRAQPLPSNALQVPQTTQATFVFRAGR</sequence>
<proteinExistence type="predicted"/>
<accession>A0A271J1G8</accession>
<dbReference type="OrthoDB" id="9836467at2"/>
<gene>
    <name evidence="3" type="ORF">BSZ37_13390</name>
</gene>
<feature type="transmembrane region" description="Helical" evidence="2">
    <location>
        <begin position="9"/>
        <end position="30"/>
    </location>
</feature>
<evidence type="ECO:0000256" key="2">
    <source>
        <dbReference type="SAM" id="Phobius"/>
    </source>
</evidence>
<name>A0A271J1G8_9BACT</name>
<evidence type="ECO:0000313" key="4">
    <source>
        <dbReference type="Proteomes" id="UP000216339"/>
    </source>
</evidence>
<evidence type="ECO:0000313" key="3">
    <source>
        <dbReference type="EMBL" id="PAP77356.1"/>
    </source>
</evidence>
<reference evidence="3 4" key="1">
    <citation type="submission" date="2016-11" db="EMBL/GenBank/DDBJ databases">
        <title>Study of marine rhodopsin-containing bacteria.</title>
        <authorList>
            <person name="Yoshizawa S."/>
            <person name="Kumagai Y."/>
            <person name="Kogure K."/>
        </authorList>
    </citation>
    <scope>NUCLEOTIDE SEQUENCE [LARGE SCALE GENOMIC DNA]</scope>
    <source>
        <strain evidence="3 4">SAORIC-28</strain>
    </source>
</reference>
<keyword evidence="2" id="KW-0812">Transmembrane</keyword>
<dbReference type="RefSeq" id="WP_095511026.1">
    <property type="nucleotide sequence ID" value="NZ_MQWD01000001.1"/>
</dbReference>
<dbReference type="Proteomes" id="UP000216339">
    <property type="component" value="Unassembled WGS sequence"/>
</dbReference>
<keyword evidence="4" id="KW-1185">Reference proteome</keyword>